<feature type="domain" description="Cas12f1-like TNB" evidence="2">
    <location>
        <begin position="45"/>
        <end position="102"/>
    </location>
</feature>
<reference evidence="3 4" key="1">
    <citation type="journal article" date="2006" name="Science">
        <title>Phytophthora genome sequences uncover evolutionary origins and mechanisms of pathogenesis.</title>
        <authorList>
            <person name="Tyler B.M."/>
            <person name="Tripathy S."/>
            <person name="Zhang X."/>
            <person name="Dehal P."/>
            <person name="Jiang R.H."/>
            <person name="Aerts A."/>
            <person name="Arredondo F.D."/>
            <person name="Baxter L."/>
            <person name="Bensasson D."/>
            <person name="Beynon J.L."/>
            <person name="Chapman J."/>
            <person name="Damasceno C.M."/>
            <person name="Dorrance A.E."/>
            <person name="Dou D."/>
            <person name="Dickerman A.W."/>
            <person name="Dubchak I.L."/>
            <person name="Garbelotto M."/>
            <person name="Gijzen M."/>
            <person name="Gordon S.G."/>
            <person name="Govers F."/>
            <person name="Grunwald N.J."/>
            <person name="Huang W."/>
            <person name="Ivors K.L."/>
            <person name="Jones R.W."/>
            <person name="Kamoun S."/>
            <person name="Krampis K."/>
            <person name="Lamour K.H."/>
            <person name="Lee M.K."/>
            <person name="McDonald W.H."/>
            <person name="Medina M."/>
            <person name="Meijer H.J."/>
            <person name="Nordberg E.K."/>
            <person name="Maclean D.J."/>
            <person name="Ospina-Giraldo M.D."/>
            <person name="Morris P.F."/>
            <person name="Phuntumart V."/>
            <person name="Putnam N.H."/>
            <person name="Rash S."/>
            <person name="Rose J.K."/>
            <person name="Sakihama Y."/>
            <person name="Salamov A.A."/>
            <person name="Savidor A."/>
            <person name="Scheuring C.F."/>
            <person name="Smith B.M."/>
            <person name="Sobral B.W."/>
            <person name="Terry A."/>
            <person name="Torto-Alalibo T.A."/>
            <person name="Win J."/>
            <person name="Xu Z."/>
            <person name="Zhang H."/>
            <person name="Grigoriev I.V."/>
            <person name="Rokhsar D.S."/>
            <person name="Boore J.L."/>
        </authorList>
    </citation>
    <scope>NUCLEOTIDE SEQUENCE [LARGE SCALE GENOMIC DNA]</scope>
    <source>
        <strain evidence="3 4">P6497</strain>
    </source>
</reference>
<dbReference type="GeneID" id="20655590"/>
<protein>
    <recommendedName>
        <fullName evidence="2">Cas12f1-like TNB domain-containing protein</fullName>
    </recommendedName>
</protein>
<evidence type="ECO:0000259" key="2">
    <source>
        <dbReference type="Pfam" id="PF07282"/>
    </source>
</evidence>
<dbReference type="Pfam" id="PF07282">
    <property type="entry name" value="Cas12f1-like_TNB"/>
    <property type="match status" value="1"/>
</dbReference>
<proteinExistence type="predicted"/>
<name>G4YV31_PHYSP</name>
<dbReference type="InParanoid" id="G4YV31"/>
<dbReference type="KEGG" id="psoj:PHYSODRAFT_483168"/>
<sequence>MEAIDALTKQLVPIPSPQVCVAFRDRSYQDGLRGIPRAPVKAFRKALEQRATVLLMDEFRTSKLCSCCHQSLRRARQLINRNVLCCKKSLCRNRDVNAAINILEHLKCRLLDLGRLATFQP</sequence>
<dbReference type="Proteomes" id="UP000002640">
    <property type="component" value="Unassembled WGS sequence"/>
</dbReference>
<keyword evidence="1" id="KW-0238">DNA-binding</keyword>
<organism evidence="3 4">
    <name type="scientific">Phytophthora sojae (strain P6497)</name>
    <name type="common">Soybean stem and root rot agent</name>
    <name type="synonym">Phytophthora megasperma f. sp. glycines</name>
    <dbReference type="NCBI Taxonomy" id="1094619"/>
    <lineage>
        <taxon>Eukaryota</taxon>
        <taxon>Sar</taxon>
        <taxon>Stramenopiles</taxon>
        <taxon>Oomycota</taxon>
        <taxon>Peronosporomycetes</taxon>
        <taxon>Peronosporales</taxon>
        <taxon>Peronosporaceae</taxon>
        <taxon>Phytophthora</taxon>
    </lineage>
</organism>
<evidence type="ECO:0000256" key="1">
    <source>
        <dbReference type="ARBA" id="ARBA00023125"/>
    </source>
</evidence>
<dbReference type="RefSeq" id="XP_009518989.1">
    <property type="nucleotide sequence ID" value="XM_009520694.1"/>
</dbReference>
<gene>
    <name evidence="3" type="ORF">PHYSODRAFT_483168</name>
</gene>
<accession>G4YV31</accession>
<evidence type="ECO:0000313" key="3">
    <source>
        <dbReference type="EMBL" id="EGZ23701.1"/>
    </source>
</evidence>
<dbReference type="AlphaFoldDB" id="G4YV31"/>
<dbReference type="EMBL" id="JH159152">
    <property type="protein sequence ID" value="EGZ23701.1"/>
    <property type="molecule type" value="Genomic_DNA"/>
</dbReference>
<keyword evidence="4" id="KW-1185">Reference proteome</keyword>
<dbReference type="InterPro" id="IPR010095">
    <property type="entry name" value="Cas12f1-like_TNB"/>
</dbReference>
<dbReference type="GO" id="GO:0003677">
    <property type="term" value="F:DNA binding"/>
    <property type="evidence" value="ECO:0007669"/>
    <property type="project" value="UniProtKB-KW"/>
</dbReference>
<evidence type="ECO:0000313" key="4">
    <source>
        <dbReference type="Proteomes" id="UP000002640"/>
    </source>
</evidence>
<dbReference type="SMR" id="G4YV31"/>